<evidence type="ECO:0000313" key="4">
    <source>
        <dbReference type="EMBL" id="MCG6504570.1"/>
    </source>
</evidence>
<comment type="similarity">
    <text evidence="1">Belongs to the ComF/GntX family.</text>
</comment>
<evidence type="ECO:0000313" key="5">
    <source>
        <dbReference type="Proteomes" id="UP001298424"/>
    </source>
</evidence>
<comment type="caution">
    <text evidence="4">The sequence shown here is derived from an EMBL/GenBank/DDBJ whole genome shotgun (WGS) entry which is preliminary data.</text>
</comment>
<evidence type="ECO:0000259" key="3">
    <source>
        <dbReference type="Pfam" id="PF18912"/>
    </source>
</evidence>
<dbReference type="RefSeq" id="WP_238748081.1">
    <property type="nucleotide sequence ID" value="NZ_JAKOOW010000032.1"/>
</dbReference>
<name>A0ABS9NP56_9NEIS</name>
<dbReference type="Proteomes" id="UP001298424">
    <property type="component" value="Unassembled WGS sequence"/>
</dbReference>
<proteinExistence type="inferred from homology"/>
<evidence type="ECO:0000259" key="2">
    <source>
        <dbReference type="Pfam" id="PF00156"/>
    </source>
</evidence>
<dbReference type="InterPro" id="IPR051910">
    <property type="entry name" value="ComF/GntX_DNA_util-trans"/>
</dbReference>
<gene>
    <name evidence="4" type="ORF">MB824_08680</name>
</gene>
<dbReference type="CDD" id="cd06223">
    <property type="entry name" value="PRTases_typeI"/>
    <property type="match status" value="1"/>
</dbReference>
<sequence>MLSFLFPKRCLLCHAFQAASPPKAGLDGLCAGCADDLRRLYSDAVSVCPLCALPSAAGAVCGACQKQLPPHEGLWASLAYRAPLVQMVHQWKHLGDSAMLRPLAALMAGNPPPWLNEAGIDTLLAMPLSRERRLFRGFNQSGELAAALGGRFRLLVAAQDAVSRRHRPPQSTLPRDERRRNVRGIFQAAPSELAGKKVLLIDDVMTTGASVAELGRSLRRAGAAAVFVWILARNQ</sequence>
<protein>
    <submittedName>
        <fullName evidence="4">ComF family protein</fullName>
    </submittedName>
</protein>
<dbReference type="SUPFAM" id="SSF53271">
    <property type="entry name" value="PRTase-like"/>
    <property type="match status" value="1"/>
</dbReference>
<feature type="domain" description="Phosphoribosyltransferase" evidence="2">
    <location>
        <begin position="161"/>
        <end position="228"/>
    </location>
</feature>
<dbReference type="InterPro" id="IPR044005">
    <property type="entry name" value="DZR_2"/>
</dbReference>
<dbReference type="PANTHER" id="PTHR47505:SF1">
    <property type="entry name" value="DNA UTILIZATION PROTEIN YHGH"/>
    <property type="match status" value="1"/>
</dbReference>
<dbReference type="EMBL" id="JAKOOW010000032">
    <property type="protein sequence ID" value="MCG6504570.1"/>
    <property type="molecule type" value="Genomic_DNA"/>
</dbReference>
<dbReference type="Pfam" id="PF00156">
    <property type="entry name" value="Pribosyltran"/>
    <property type="match status" value="1"/>
</dbReference>
<dbReference type="PANTHER" id="PTHR47505">
    <property type="entry name" value="DNA UTILIZATION PROTEIN YHGH"/>
    <property type="match status" value="1"/>
</dbReference>
<keyword evidence="5" id="KW-1185">Reference proteome</keyword>
<dbReference type="Pfam" id="PF18912">
    <property type="entry name" value="DZR_2"/>
    <property type="match status" value="1"/>
</dbReference>
<accession>A0ABS9NP56</accession>
<dbReference type="InterPro" id="IPR029057">
    <property type="entry name" value="PRTase-like"/>
</dbReference>
<dbReference type="Gene3D" id="3.40.50.2020">
    <property type="match status" value="1"/>
</dbReference>
<evidence type="ECO:0000256" key="1">
    <source>
        <dbReference type="ARBA" id="ARBA00008007"/>
    </source>
</evidence>
<dbReference type="InterPro" id="IPR000836">
    <property type="entry name" value="PRTase_dom"/>
</dbReference>
<feature type="domain" description="Double zinc ribbon" evidence="3">
    <location>
        <begin position="2"/>
        <end position="65"/>
    </location>
</feature>
<reference evidence="4 5" key="1">
    <citation type="submission" date="2022-02" db="EMBL/GenBank/DDBJ databases">
        <title>Genome sequence data of Kingella unionensis sp. nov. strain CICC 24913 (CCUG 75125).</title>
        <authorList>
            <person name="Xiao M."/>
        </authorList>
    </citation>
    <scope>NUCLEOTIDE SEQUENCE [LARGE SCALE GENOMIC DNA]</scope>
    <source>
        <strain evidence="4 5">CICC 24913</strain>
    </source>
</reference>
<organism evidence="4 5">
    <name type="scientific">Kingella pumchi</name>
    <dbReference type="NCBI Taxonomy" id="2779506"/>
    <lineage>
        <taxon>Bacteria</taxon>
        <taxon>Pseudomonadati</taxon>
        <taxon>Pseudomonadota</taxon>
        <taxon>Betaproteobacteria</taxon>
        <taxon>Neisseriales</taxon>
        <taxon>Neisseriaceae</taxon>
        <taxon>Kingella</taxon>
    </lineage>
</organism>